<dbReference type="FunFam" id="3.40.395.10:FF:000001">
    <property type="entry name" value="Sentrin-specific protease 1"/>
    <property type="match status" value="1"/>
</dbReference>
<dbReference type="PANTHER" id="PTHR12606:SF141">
    <property type="entry name" value="GH15225P-RELATED"/>
    <property type="match status" value="1"/>
</dbReference>
<dbReference type="Pfam" id="PF02902">
    <property type="entry name" value="Peptidase_C48"/>
    <property type="match status" value="1"/>
</dbReference>
<keyword evidence="8" id="KW-1185">Reference proteome</keyword>
<dbReference type="OMA" id="TRETTRY"/>
<feature type="compositionally biased region" description="Polar residues" evidence="5">
    <location>
        <begin position="105"/>
        <end position="117"/>
    </location>
</feature>
<accession>A0A7M7HLD4</accession>
<feature type="region of interest" description="Disordered" evidence="5">
    <location>
        <begin position="378"/>
        <end position="401"/>
    </location>
</feature>
<dbReference type="RefSeq" id="XP_011678955.2">
    <property type="nucleotide sequence ID" value="XM_011680653.2"/>
</dbReference>
<evidence type="ECO:0000313" key="7">
    <source>
        <dbReference type="EnsemblMetazoa" id="XP_011678955"/>
    </source>
</evidence>
<evidence type="ECO:0000259" key="6">
    <source>
        <dbReference type="PROSITE" id="PS50600"/>
    </source>
</evidence>
<feature type="compositionally biased region" description="Polar residues" evidence="5">
    <location>
        <begin position="187"/>
        <end position="219"/>
    </location>
</feature>
<proteinExistence type="inferred from homology"/>
<dbReference type="FunCoup" id="A0A7M7HLD4">
    <property type="interactions" value="869"/>
</dbReference>
<evidence type="ECO:0000313" key="8">
    <source>
        <dbReference type="Proteomes" id="UP000007110"/>
    </source>
</evidence>
<dbReference type="OrthoDB" id="1939479at2759"/>
<sequence length="754" mass="85037">MVSKVNAVFRHLFGSERHQSSSGSRKRPSESLDDVSQDILETPRPKRARNSIHADDSSRSRATTPLVKVANWIHQKASTFGETYFFRPVGNLVQNTYPSPIPGTSDGNHLQHSQVMSDTPGEPVKSKNVNTNQPVKVHVDFKQPDGIPHHKSASNTSQHQLKQQPHHSHNNGRQLERDSLQGIGGTRTVSKEQPANKSSTSHLGNSSMATTKHGSSSVAATGLSKHGSSSMAATGLSKHGSYTPVRDKLFPHPKRRVVLTQASRGHPHIPTNTQTVNECVRLKERQQYKQLLEQFTMGSLKPSFDSEATLNESKAKPAAVRPKQAVPTASIASSRLEAPSQSQRGPQERAGLRVLPHQFSTQHEMREAVRQRLHVPSSLLSPGTPEGERAVPATPAQPDFGEASPPLTIIASKPGMSAFQKSLMSTPYLSEDWVHDLKARFESSVRVRQSEIEKEKFKLQGYEERRAEGQAKAREVINQRIKRASGLPAAVEDVIYRPEEKEPEDAIAVIDDDEEDEEEEDDGMEEEEEEELPELTDEMEEEIRNALNPNPASEGLVTGFRLTIKRRDMQTLAGLNWLNDEIMNFYFEMLKERSKEEDYPSVHSFNTFFYPKLINSGFASLRRWTKKVDIFTKDLLLVPVHLGMHWCLAVVDFRNKTIVFYDSMGTHNQQCLDALRDYLLAEYADKKKQAYSLEGWSYYSEKGNPQQLNGSDCGMFSCKYAEYISRDAPLSFTQHDMPYFRRRMVWEILHMTLL</sequence>
<dbReference type="Gene3D" id="3.40.395.10">
    <property type="entry name" value="Adenoviral Proteinase, Chain A"/>
    <property type="match status" value="1"/>
</dbReference>
<feature type="compositionally biased region" description="Polar residues" evidence="5">
    <location>
        <begin position="153"/>
        <end position="163"/>
    </location>
</feature>
<dbReference type="GO" id="GO:0005634">
    <property type="term" value="C:nucleus"/>
    <property type="evidence" value="ECO:0000318"/>
    <property type="project" value="GO_Central"/>
</dbReference>
<feature type="region of interest" description="Disordered" evidence="5">
    <location>
        <begin position="306"/>
        <end position="350"/>
    </location>
</feature>
<name>A0A7M7HLD4_STRPU</name>
<dbReference type="KEGG" id="spu:592825"/>
<dbReference type="EnsemblMetazoa" id="XM_011680653">
    <property type="protein sequence ID" value="XP_011678955"/>
    <property type="gene ID" value="LOC592825"/>
</dbReference>
<evidence type="ECO:0000256" key="3">
    <source>
        <dbReference type="ARBA" id="ARBA00022801"/>
    </source>
</evidence>
<dbReference type="InParanoid" id="A0A7M7HLD4"/>
<dbReference type="PROSITE" id="PS50600">
    <property type="entry name" value="ULP_PROTEASE"/>
    <property type="match status" value="1"/>
</dbReference>
<dbReference type="AlphaFoldDB" id="A0A7M7HLD4"/>
<comment type="similarity">
    <text evidence="1">Belongs to the peptidase C48 family.</text>
</comment>
<dbReference type="InterPro" id="IPR038765">
    <property type="entry name" value="Papain-like_cys_pep_sf"/>
</dbReference>
<dbReference type="GO" id="GO:0016926">
    <property type="term" value="P:protein desumoylation"/>
    <property type="evidence" value="ECO:0000318"/>
    <property type="project" value="GO_Central"/>
</dbReference>
<keyword evidence="4" id="KW-0788">Thiol protease</keyword>
<feature type="region of interest" description="Disordered" evidence="5">
    <location>
        <begin position="501"/>
        <end position="540"/>
    </location>
</feature>
<dbReference type="GO" id="GO:0006508">
    <property type="term" value="P:proteolysis"/>
    <property type="evidence" value="ECO:0007669"/>
    <property type="project" value="UniProtKB-KW"/>
</dbReference>
<dbReference type="GO" id="GO:0080090">
    <property type="term" value="P:regulation of primary metabolic process"/>
    <property type="evidence" value="ECO:0007669"/>
    <property type="project" value="UniProtKB-ARBA"/>
</dbReference>
<dbReference type="GO" id="GO:0016929">
    <property type="term" value="F:deSUMOylase activity"/>
    <property type="evidence" value="ECO:0000318"/>
    <property type="project" value="GO_Central"/>
</dbReference>
<reference evidence="7" key="2">
    <citation type="submission" date="2021-01" db="UniProtKB">
        <authorList>
            <consortium name="EnsemblMetazoa"/>
        </authorList>
    </citation>
    <scope>IDENTIFICATION</scope>
</reference>
<dbReference type="PANTHER" id="PTHR12606">
    <property type="entry name" value="SENTRIN/SUMO-SPECIFIC PROTEASE"/>
    <property type="match status" value="1"/>
</dbReference>
<dbReference type="Proteomes" id="UP000007110">
    <property type="component" value="Unassembled WGS sequence"/>
</dbReference>
<dbReference type="InterPro" id="IPR003653">
    <property type="entry name" value="Peptidase_C48_C"/>
</dbReference>
<feature type="domain" description="Ubiquitin-like protease family profile" evidence="6">
    <location>
        <begin position="562"/>
        <end position="724"/>
    </location>
</feature>
<dbReference type="GO" id="GO:0060255">
    <property type="term" value="P:regulation of macromolecule metabolic process"/>
    <property type="evidence" value="ECO:0007669"/>
    <property type="project" value="UniProtKB-ARBA"/>
</dbReference>
<feature type="region of interest" description="Disordered" evidence="5">
    <location>
        <begin position="101"/>
        <end position="249"/>
    </location>
</feature>
<organism evidence="7 8">
    <name type="scientific">Strongylocentrotus purpuratus</name>
    <name type="common">Purple sea urchin</name>
    <dbReference type="NCBI Taxonomy" id="7668"/>
    <lineage>
        <taxon>Eukaryota</taxon>
        <taxon>Metazoa</taxon>
        <taxon>Echinodermata</taxon>
        <taxon>Eleutherozoa</taxon>
        <taxon>Echinozoa</taxon>
        <taxon>Echinoidea</taxon>
        <taxon>Euechinoidea</taxon>
        <taxon>Echinacea</taxon>
        <taxon>Camarodonta</taxon>
        <taxon>Echinidea</taxon>
        <taxon>Strongylocentrotidae</taxon>
        <taxon>Strongylocentrotus</taxon>
    </lineage>
</organism>
<keyword evidence="3" id="KW-0378">Hydrolase</keyword>
<evidence type="ECO:0000256" key="2">
    <source>
        <dbReference type="ARBA" id="ARBA00022670"/>
    </source>
</evidence>
<dbReference type="GeneID" id="592825"/>
<evidence type="ECO:0000256" key="4">
    <source>
        <dbReference type="ARBA" id="ARBA00022807"/>
    </source>
</evidence>
<dbReference type="SUPFAM" id="SSF54001">
    <property type="entry name" value="Cysteine proteinases"/>
    <property type="match status" value="1"/>
</dbReference>
<protein>
    <recommendedName>
        <fullName evidence="6">Ubiquitin-like protease family profile domain-containing protein</fullName>
    </recommendedName>
</protein>
<evidence type="ECO:0000256" key="1">
    <source>
        <dbReference type="ARBA" id="ARBA00005234"/>
    </source>
</evidence>
<feature type="region of interest" description="Disordered" evidence="5">
    <location>
        <begin position="16"/>
        <end position="62"/>
    </location>
</feature>
<reference evidence="8" key="1">
    <citation type="submission" date="2015-02" db="EMBL/GenBank/DDBJ databases">
        <title>Genome sequencing for Strongylocentrotus purpuratus.</title>
        <authorList>
            <person name="Murali S."/>
            <person name="Liu Y."/>
            <person name="Vee V."/>
            <person name="English A."/>
            <person name="Wang M."/>
            <person name="Skinner E."/>
            <person name="Han Y."/>
            <person name="Muzny D.M."/>
            <person name="Worley K.C."/>
            <person name="Gibbs R.A."/>
        </authorList>
    </citation>
    <scope>NUCLEOTIDE SEQUENCE</scope>
</reference>
<evidence type="ECO:0000256" key="5">
    <source>
        <dbReference type="SAM" id="MobiDB-lite"/>
    </source>
</evidence>
<keyword evidence="2" id="KW-0645">Protease</keyword>